<dbReference type="Pfam" id="PF00126">
    <property type="entry name" value="HTH_1"/>
    <property type="match status" value="1"/>
</dbReference>
<dbReference type="InterPro" id="IPR005119">
    <property type="entry name" value="LysR_subst-bd"/>
</dbReference>
<dbReference type="InterPro" id="IPR036388">
    <property type="entry name" value="WH-like_DNA-bd_sf"/>
</dbReference>
<accession>A0ABU8RLS1</accession>
<dbReference type="EMBL" id="JBBIAA010000013">
    <property type="protein sequence ID" value="MEJ5945946.1"/>
    <property type="molecule type" value="Genomic_DNA"/>
</dbReference>
<dbReference type="Pfam" id="PF03466">
    <property type="entry name" value="LysR_substrate"/>
    <property type="match status" value="1"/>
</dbReference>
<dbReference type="PROSITE" id="PS50931">
    <property type="entry name" value="HTH_LYSR"/>
    <property type="match status" value="1"/>
</dbReference>
<feature type="domain" description="HTH lysR-type" evidence="6">
    <location>
        <begin position="7"/>
        <end position="64"/>
    </location>
</feature>
<evidence type="ECO:0000256" key="2">
    <source>
        <dbReference type="ARBA" id="ARBA00023015"/>
    </source>
</evidence>
<gene>
    <name evidence="7" type="ORF">WDZ17_11660</name>
</gene>
<dbReference type="SUPFAM" id="SSF53850">
    <property type="entry name" value="Periplasmic binding protein-like II"/>
    <property type="match status" value="1"/>
</dbReference>
<dbReference type="SUPFAM" id="SSF46785">
    <property type="entry name" value="Winged helix' DNA-binding domain"/>
    <property type="match status" value="1"/>
</dbReference>
<evidence type="ECO:0000313" key="7">
    <source>
        <dbReference type="EMBL" id="MEJ5945946.1"/>
    </source>
</evidence>
<dbReference type="InterPro" id="IPR036390">
    <property type="entry name" value="WH_DNA-bd_sf"/>
</dbReference>
<evidence type="ECO:0000256" key="1">
    <source>
        <dbReference type="ARBA" id="ARBA00009437"/>
    </source>
</evidence>
<dbReference type="Gene3D" id="1.10.10.10">
    <property type="entry name" value="Winged helix-like DNA-binding domain superfamily/Winged helix DNA-binding domain"/>
    <property type="match status" value="1"/>
</dbReference>
<comment type="similarity">
    <text evidence="1">Belongs to the LysR transcriptional regulatory family.</text>
</comment>
<sequence>MPRLRVPDLRSLQLLLAVRDTGSLGAAGAACGTSQQAASVRLRATEALVGVPLVVRGARGSSLTPAGELLARWADVVVDAAVQLDAAVAALRQDAATHLRVAASLTVAEHLVPRWLAELGRRARAAGREPVQVALRTANSEDVAALVRAGEVEIGFVEGPQAPEHLSARVVATDELVVVVPPDHPWARRRRGLLPAEVAATALVSRESGSGTRSALRQAVTAALPPGAPVAEPALEVASAAAVRASVVAGVAPGALSSLDVADDLTLGRLVAVPVQGVDLRRRLRAVWREGAAPPAGPARDLLALTGEAAAAGPGHGRAAPRRSGPAVPGRRRESPSA</sequence>
<dbReference type="PANTHER" id="PTHR30126:SF39">
    <property type="entry name" value="HTH-TYPE TRANSCRIPTIONAL REGULATOR CYSL"/>
    <property type="match status" value="1"/>
</dbReference>
<name>A0ABU8RLS1_9ACTN</name>
<protein>
    <submittedName>
        <fullName evidence="7">LysR family transcriptional regulator</fullName>
    </submittedName>
</protein>
<feature type="compositionally biased region" description="Low complexity" evidence="5">
    <location>
        <begin position="297"/>
        <end position="313"/>
    </location>
</feature>
<feature type="region of interest" description="Disordered" evidence="5">
    <location>
        <begin position="297"/>
        <end position="338"/>
    </location>
</feature>
<dbReference type="PANTHER" id="PTHR30126">
    <property type="entry name" value="HTH-TYPE TRANSCRIPTIONAL REGULATOR"/>
    <property type="match status" value="1"/>
</dbReference>
<dbReference type="InterPro" id="IPR000847">
    <property type="entry name" value="LysR_HTH_N"/>
</dbReference>
<reference evidence="7 8" key="1">
    <citation type="journal article" date="2017" name="Int. J. Syst. Evol. Microbiol.">
        <title>Pseudokineococcus basanitobsidens sp. nov., isolated from volcanic rock.</title>
        <authorList>
            <person name="Lee D.W."/>
            <person name="Park M.Y."/>
            <person name="Kim J.J."/>
            <person name="Kim B.S."/>
        </authorList>
    </citation>
    <scope>NUCLEOTIDE SEQUENCE [LARGE SCALE GENOMIC DNA]</scope>
    <source>
        <strain evidence="7 8">DSM 103726</strain>
    </source>
</reference>
<comment type="caution">
    <text evidence="7">The sequence shown here is derived from an EMBL/GenBank/DDBJ whole genome shotgun (WGS) entry which is preliminary data.</text>
</comment>
<dbReference type="Proteomes" id="UP001387100">
    <property type="component" value="Unassembled WGS sequence"/>
</dbReference>
<keyword evidence="2" id="KW-0805">Transcription regulation</keyword>
<evidence type="ECO:0000256" key="5">
    <source>
        <dbReference type="SAM" id="MobiDB-lite"/>
    </source>
</evidence>
<dbReference type="PROSITE" id="PS51257">
    <property type="entry name" value="PROKAR_LIPOPROTEIN"/>
    <property type="match status" value="1"/>
</dbReference>
<keyword evidence="4" id="KW-0804">Transcription</keyword>
<dbReference type="Gene3D" id="3.40.190.10">
    <property type="entry name" value="Periplasmic binding protein-like II"/>
    <property type="match status" value="2"/>
</dbReference>
<evidence type="ECO:0000256" key="3">
    <source>
        <dbReference type="ARBA" id="ARBA00023125"/>
    </source>
</evidence>
<evidence type="ECO:0000259" key="6">
    <source>
        <dbReference type="PROSITE" id="PS50931"/>
    </source>
</evidence>
<keyword evidence="3" id="KW-0238">DNA-binding</keyword>
<proteinExistence type="inferred from homology"/>
<organism evidence="7 8">
    <name type="scientific">Pseudokineococcus basanitobsidens</name>
    <dbReference type="NCBI Taxonomy" id="1926649"/>
    <lineage>
        <taxon>Bacteria</taxon>
        <taxon>Bacillati</taxon>
        <taxon>Actinomycetota</taxon>
        <taxon>Actinomycetes</taxon>
        <taxon>Kineosporiales</taxon>
        <taxon>Kineosporiaceae</taxon>
        <taxon>Pseudokineococcus</taxon>
    </lineage>
</organism>
<evidence type="ECO:0000256" key="4">
    <source>
        <dbReference type="ARBA" id="ARBA00023163"/>
    </source>
</evidence>
<evidence type="ECO:0000313" key="8">
    <source>
        <dbReference type="Proteomes" id="UP001387100"/>
    </source>
</evidence>
<keyword evidence="8" id="KW-1185">Reference proteome</keyword>